<keyword evidence="3" id="KW-1015">Disulfide bond</keyword>
<gene>
    <name evidence="4" type="ORF">GSOID_T00026382001</name>
</gene>
<evidence type="ECO:0000313" key="4">
    <source>
        <dbReference type="EMBL" id="CBY42671.1"/>
    </source>
</evidence>
<feature type="binding site" evidence="2">
    <location>
        <begin position="316"/>
        <end position="321"/>
    </location>
    <ligand>
        <name>3'-phosphoadenylyl sulfate</name>
        <dbReference type="ChEBI" id="CHEBI:58339"/>
    </ligand>
</feature>
<dbReference type="InterPro" id="IPR037359">
    <property type="entry name" value="NST/OST"/>
</dbReference>
<dbReference type="GO" id="GO:0008146">
    <property type="term" value="F:sulfotransferase activity"/>
    <property type="evidence" value="ECO:0007669"/>
    <property type="project" value="InterPro"/>
</dbReference>
<dbReference type="Gene3D" id="3.40.50.300">
    <property type="entry name" value="P-loop containing nucleotide triphosphate hydrolases"/>
    <property type="match status" value="1"/>
</dbReference>
<evidence type="ECO:0000256" key="3">
    <source>
        <dbReference type="PIRSR" id="PIRSR637359-3"/>
    </source>
</evidence>
<evidence type="ECO:0000256" key="2">
    <source>
        <dbReference type="PIRSR" id="PIRSR637359-2"/>
    </source>
</evidence>
<accession>E4Z4P3</accession>
<name>E4Z4P3_OIKDI</name>
<proteinExistence type="predicted"/>
<protein>
    <recommendedName>
        <fullName evidence="5">Sulfotransferase</fullName>
    </recommendedName>
</protein>
<feature type="disulfide bond" evidence="3">
    <location>
        <begin position="301"/>
        <end position="311"/>
    </location>
</feature>
<dbReference type="PANTHER" id="PTHR10605">
    <property type="entry name" value="HEPARAN SULFATE SULFOTRANSFERASE"/>
    <property type="match status" value="1"/>
</dbReference>
<keyword evidence="1" id="KW-0808">Transferase</keyword>
<sequence length="362" mass="42396">TGMLYCLFMYLPVICYRSGEHKRTPNWLILCVRAETCFRSAVDKQNKTSTARSQIQTCAAHTFLGEHPNAIPASGEAYFFNKDKFYTQGFTYYRKYFLRRYRDKLEPFIHYEKSPTYYRSLTAPPRMRHMNETLKIVNVVCDNVKRTLSRYLHIKTHTDDGHFVHNHLSLIGTTLESFQVNLRNTIKIFGAFLEDVKNNEGDGTMDGLIKALTYRFKYKMRPFGIRATPDKIELILSDGFYAVFHQYWQQFFPDDQLLVVDGGQFLKTPWEPMIEIQKHVGLSETINESSFVFRDGMDVPCFIDAQKNVNCLGGDKGRSLHKTLDLDVIRALHELYRPFDNYFSQKVLKRASWQWNYGLEDL</sequence>
<feature type="binding site" evidence="2">
    <location>
        <position position="149"/>
    </location>
    <ligand>
        <name>3'-phosphoadenylyl sulfate</name>
        <dbReference type="ChEBI" id="CHEBI:58339"/>
    </ligand>
</feature>
<feature type="non-terminal residue" evidence="4">
    <location>
        <position position="1"/>
    </location>
</feature>
<dbReference type="InterPro" id="IPR027417">
    <property type="entry name" value="P-loop_NTPase"/>
</dbReference>
<dbReference type="PANTHER" id="PTHR10605:SF56">
    <property type="entry name" value="BIFUNCTIONAL HEPARAN SULFATE N-DEACETYLASE_N-SULFOTRANSFERASE"/>
    <property type="match status" value="1"/>
</dbReference>
<reference evidence="4" key="1">
    <citation type="journal article" date="2010" name="Science">
        <title>Plasticity of animal genome architecture unmasked by rapid evolution of a pelagic tunicate.</title>
        <authorList>
            <person name="Denoeud F."/>
            <person name="Henriet S."/>
            <person name="Mungpakdee S."/>
            <person name="Aury J.M."/>
            <person name="Da Silva C."/>
            <person name="Brinkmann H."/>
            <person name="Mikhaleva J."/>
            <person name="Olsen L.C."/>
            <person name="Jubin C."/>
            <person name="Canestro C."/>
            <person name="Bouquet J.M."/>
            <person name="Danks G."/>
            <person name="Poulain J."/>
            <person name="Campsteijn C."/>
            <person name="Adamski M."/>
            <person name="Cross I."/>
            <person name="Yadetie F."/>
            <person name="Muffato M."/>
            <person name="Louis A."/>
            <person name="Butcher S."/>
            <person name="Tsagkogeorga G."/>
            <person name="Konrad A."/>
            <person name="Singh S."/>
            <person name="Jensen M.F."/>
            <person name="Cong E.H."/>
            <person name="Eikeseth-Otteraa H."/>
            <person name="Noel B."/>
            <person name="Anthouard V."/>
            <person name="Porcel B.M."/>
            <person name="Kachouri-Lafond R."/>
            <person name="Nishino A."/>
            <person name="Ugolini M."/>
            <person name="Chourrout P."/>
            <person name="Nishida H."/>
            <person name="Aasland R."/>
            <person name="Huzurbazar S."/>
            <person name="Westhof E."/>
            <person name="Delsuc F."/>
            <person name="Lehrach H."/>
            <person name="Reinhardt R."/>
            <person name="Weissenbach J."/>
            <person name="Roy S.W."/>
            <person name="Artiguenave F."/>
            <person name="Postlethwait J.H."/>
            <person name="Manak J.R."/>
            <person name="Thompson E.M."/>
            <person name="Jaillon O."/>
            <person name="Du Pasquier L."/>
            <person name="Boudinot P."/>
            <person name="Liberles D.A."/>
            <person name="Volff J.N."/>
            <person name="Philippe H."/>
            <person name="Lenhard B."/>
            <person name="Roest Crollius H."/>
            <person name="Wincker P."/>
            <person name="Chourrout D."/>
        </authorList>
    </citation>
    <scope>NUCLEOTIDE SEQUENCE [LARGE SCALE GENOMIC DNA]</scope>
</reference>
<organism evidence="4">
    <name type="scientific">Oikopleura dioica</name>
    <name type="common">Tunicate</name>
    <dbReference type="NCBI Taxonomy" id="34765"/>
    <lineage>
        <taxon>Eukaryota</taxon>
        <taxon>Metazoa</taxon>
        <taxon>Chordata</taxon>
        <taxon>Tunicata</taxon>
        <taxon>Appendicularia</taxon>
        <taxon>Copelata</taxon>
        <taxon>Oikopleuridae</taxon>
        <taxon>Oikopleura</taxon>
    </lineage>
</organism>
<evidence type="ECO:0000256" key="1">
    <source>
        <dbReference type="ARBA" id="ARBA00022679"/>
    </source>
</evidence>
<dbReference type="EMBL" id="FN657382">
    <property type="protein sequence ID" value="CBY42671.1"/>
    <property type="molecule type" value="Genomic_DNA"/>
</dbReference>
<dbReference type="AlphaFoldDB" id="E4Z4P3"/>
<dbReference type="Proteomes" id="UP000011014">
    <property type="component" value="Unassembled WGS sequence"/>
</dbReference>
<dbReference type="SUPFAM" id="SSF52540">
    <property type="entry name" value="P-loop containing nucleoside triphosphate hydrolases"/>
    <property type="match status" value="1"/>
</dbReference>
<evidence type="ECO:0008006" key="5">
    <source>
        <dbReference type="Google" id="ProtNLM"/>
    </source>
</evidence>